<dbReference type="Proteomes" id="UP000249723">
    <property type="component" value="Unassembled WGS sequence"/>
</dbReference>
<name>A0A2X0MC72_9BASI</name>
<keyword evidence="7 10" id="KW-0234">DNA repair</keyword>
<dbReference type="PROSITE" id="PS00486">
    <property type="entry name" value="DNA_MISMATCH_REPAIR_2"/>
    <property type="match status" value="1"/>
</dbReference>
<dbReference type="Pfam" id="PF05192">
    <property type="entry name" value="MutS_III"/>
    <property type="match status" value="1"/>
</dbReference>
<dbReference type="GO" id="GO:0032301">
    <property type="term" value="C:MutSalpha complex"/>
    <property type="evidence" value="ECO:0007669"/>
    <property type="project" value="TreeGrafter"/>
</dbReference>
<accession>A0A2X0MC72</accession>
<evidence type="ECO:0000256" key="11">
    <source>
        <dbReference type="SAM" id="Coils"/>
    </source>
</evidence>
<gene>
    <name evidence="13" type="ORF">BZ3500_MVSOF-1268-A1-R1_CHR4-2G07160</name>
</gene>
<dbReference type="Pfam" id="PF05188">
    <property type="entry name" value="MutS_II"/>
    <property type="match status" value="1"/>
</dbReference>
<dbReference type="SMART" id="SM00533">
    <property type="entry name" value="MUTSd"/>
    <property type="match status" value="1"/>
</dbReference>
<keyword evidence="14" id="KW-1185">Reference proteome</keyword>
<dbReference type="GO" id="GO:0030983">
    <property type="term" value="F:mismatched DNA binding"/>
    <property type="evidence" value="ECO:0007669"/>
    <property type="project" value="InterPro"/>
</dbReference>
<dbReference type="STRING" id="289078.A0A2X0MC72"/>
<dbReference type="GO" id="GO:0006298">
    <property type="term" value="P:mismatch repair"/>
    <property type="evidence" value="ECO:0007669"/>
    <property type="project" value="InterPro"/>
</dbReference>
<dbReference type="InterPro" id="IPR036187">
    <property type="entry name" value="DNA_mismatch_repair_MutS_sf"/>
</dbReference>
<dbReference type="InterPro" id="IPR000432">
    <property type="entry name" value="DNA_mismatch_repair_MutS_C"/>
</dbReference>
<keyword evidence="3 10" id="KW-0547">Nucleotide-binding</keyword>
<evidence type="ECO:0000256" key="8">
    <source>
        <dbReference type="ARBA" id="ARBA00023242"/>
    </source>
</evidence>
<dbReference type="InterPro" id="IPR016151">
    <property type="entry name" value="DNA_mismatch_repair_MutS_N"/>
</dbReference>
<evidence type="ECO:0000256" key="6">
    <source>
        <dbReference type="ARBA" id="ARBA00023125"/>
    </source>
</evidence>
<comment type="similarity">
    <text evidence="2 10">Belongs to the DNA mismatch repair MutS family.</text>
</comment>
<dbReference type="SUPFAM" id="SSF48334">
    <property type="entry name" value="DNA repair protein MutS, domain III"/>
    <property type="match status" value="1"/>
</dbReference>
<dbReference type="Pfam" id="PF05190">
    <property type="entry name" value="MutS_IV"/>
    <property type="match status" value="1"/>
</dbReference>
<keyword evidence="4 10" id="KW-0227">DNA damage</keyword>
<dbReference type="PANTHER" id="PTHR11361:SF35">
    <property type="entry name" value="DNA MISMATCH REPAIR PROTEIN MSH2"/>
    <property type="match status" value="1"/>
</dbReference>
<dbReference type="EMBL" id="FMWP01000092">
    <property type="protein sequence ID" value="SCZ97357.1"/>
    <property type="molecule type" value="Genomic_DNA"/>
</dbReference>
<dbReference type="InterPro" id="IPR007861">
    <property type="entry name" value="DNA_mismatch_repair_MutS_clamp"/>
</dbReference>
<dbReference type="SMART" id="SM00534">
    <property type="entry name" value="MUTSac"/>
    <property type="match status" value="1"/>
</dbReference>
<feature type="domain" description="DNA mismatch repair proteins mutS family" evidence="12">
    <location>
        <begin position="780"/>
        <end position="796"/>
    </location>
</feature>
<dbReference type="Gene3D" id="3.40.1170.10">
    <property type="entry name" value="DNA repair protein MutS, domain I"/>
    <property type="match status" value="1"/>
</dbReference>
<evidence type="ECO:0000256" key="4">
    <source>
        <dbReference type="ARBA" id="ARBA00022763"/>
    </source>
</evidence>
<evidence type="ECO:0000256" key="5">
    <source>
        <dbReference type="ARBA" id="ARBA00022840"/>
    </source>
</evidence>
<evidence type="ECO:0000256" key="1">
    <source>
        <dbReference type="ARBA" id="ARBA00004123"/>
    </source>
</evidence>
<dbReference type="GO" id="GO:0140664">
    <property type="term" value="F:ATP-dependent DNA damage sensor activity"/>
    <property type="evidence" value="ECO:0007669"/>
    <property type="project" value="InterPro"/>
</dbReference>
<evidence type="ECO:0000259" key="12">
    <source>
        <dbReference type="PROSITE" id="PS00486"/>
    </source>
</evidence>
<keyword evidence="11" id="KW-0175">Coiled coil</keyword>
<feature type="coiled-coil region" evidence="11">
    <location>
        <begin position="581"/>
        <end position="608"/>
    </location>
</feature>
<dbReference type="SUPFAM" id="SSF52540">
    <property type="entry name" value="P-loop containing nucleoside triphosphate hydrolases"/>
    <property type="match status" value="1"/>
</dbReference>
<feature type="coiled-coil region" evidence="11">
    <location>
        <begin position="502"/>
        <end position="529"/>
    </location>
</feature>
<comment type="subunit">
    <text evidence="9">Heterodimer of msh2 and msh6.</text>
</comment>
<comment type="subcellular location">
    <subcellularLocation>
        <location evidence="1">Nucleus</location>
    </subcellularLocation>
</comment>
<keyword evidence="5" id="KW-0067">ATP-binding</keyword>
<evidence type="ECO:0000313" key="13">
    <source>
        <dbReference type="EMBL" id="SCZ97357.1"/>
    </source>
</evidence>
<dbReference type="CDD" id="cd03285">
    <property type="entry name" value="ABC_MSH2_euk"/>
    <property type="match status" value="1"/>
</dbReference>
<dbReference type="InterPro" id="IPR036678">
    <property type="entry name" value="MutS_con_dom_sf"/>
</dbReference>
<dbReference type="GO" id="GO:0005524">
    <property type="term" value="F:ATP binding"/>
    <property type="evidence" value="ECO:0007669"/>
    <property type="project" value="UniProtKB-KW"/>
</dbReference>
<dbReference type="AlphaFoldDB" id="A0A2X0MC72"/>
<dbReference type="InterPro" id="IPR007695">
    <property type="entry name" value="DNA_mismatch_repair_MutS-lik_N"/>
</dbReference>
<dbReference type="PANTHER" id="PTHR11361">
    <property type="entry name" value="DNA MISMATCH REPAIR PROTEIN MUTS FAMILY MEMBER"/>
    <property type="match status" value="1"/>
</dbReference>
<evidence type="ECO:0000256" key="3">
    <source>
        <dbReference type="ARBA" id="ARBA00022741"/>
    </source>
</evidence>
<evidence type="ECO:0000256" key="2">
    <source>
        <dbReference type="ARBA" id="ARBA00006271"/>
    </source>
</evidence>
<dbReference type="PIRSF" id="PIRSF005813">
    <property type="entry name" value="MSH2"/>
    <property type="match status" value="1"/>
</dbReference>
<dbReference type="Gene3D" id="3.30.420.110">
    <property type="entry name" value="MutS, connector domain"/>
    <property type="match status" value="1"/>
</dbReference>
<sequence length="1013" mass="111693">MSPPLQYGAGKVDDSNADQADNSFCDVIRKLPATPAGTVRLFDRGDFYSAFGTDAIYIATHHYKTQTVIKKLGKISSIFPDGLPAVAMSIAVAQGFLRDALTTKQLRIEIYQSAGGKNASKWTLGKQASPGHLAQVEDLLFAHTDMLAAPVILALKLQVKDNVKTVGVTFADTSRQEMGVAEFIDNDLFSNTEALLIQLGVKEVLLPSEDKAADYDLKKIYTLVERCNIVLTDRKKSECTFPVRESSFTDSPLGSETSDEFTAKDVEQDLNRLLRGDVPASTRPELDLKVAMASTAALIAYLGLMTDDSNFGSYQMVTHDLKQYMKLDASALRALNLMPDPTGMGSGGSKNMSVFGLLNRCKTSQGTRMLAQWLKQPLVNLHSIQQRQDLVECFFEDTALRQAVVNDYLKSMPDFHRISKRFQKGAANLEDVVRVYQALLLLPGLLTVLENGADGNQRWRELIDEVYLAGLKDNATFLQPMREMVEETIDLDELDRHQFVIKPEFDETLQELKQQLEQVRDSLDEEHQRVAGDLKMDADNKVLHFELSPLYGYCFRLTRKEGSAIKNKRGYIELKNQTNGVHFTTKQLKSLNDDHKDLTKQYEKKQSALVKEVIAIAASYCPVLETLNNLLAHLDVVASLATSSLNAPISYVKPVVCEQAEGSLNLVDARHPCLEVMEGINFIANDISLERGEYQEHVSEFQIVTGPNMGGKSTFIRSAGVISLMAQIGCFVPCTSATVPIFDSILCRVGAGDSQLKGVSTFMAEMLETAAILKSATRDSLVIIDELGRGTSTYDGFGLAWAISEHLAKETRAAVLFASHFHELTALAHEIPHVKNLHVVAHVDPKPDSLTGKEITLLYKVEPGQCEGPKLNQRSQITDEIDPFSSGVCDQSFGIHVAELANFPEEVVKLAKRKADDLEDFSDRPGEAATTASTLPPEAIAEGTALVEEFLNAWASGNTAAVPAGEDRDAEMADADGEAEVAKEYASLLKVFETYKDRFESTEWTRTVLPQTY</sequence>
<dbReference type="OrthoDB" id="121051at2759"/>
<organism evidence="13 14">
    <name type="scientific">Microbotryum saponariae</name>
    <dbReference type="NCBI Taxonomy" id="289078"/>
    <lineage>
        <taxon>Eukaryota</taxon>
        <taxon>Fungi</taxon>
        <taxon>Dikarya</taxon>
        <taxon>Basidiomycota</taxon>
        <taxon>Pucciniomycotina</taxon>
        <taxon>Microbotryomycetes</taxon>
        <taxon>Microbotryales</taxon>
        <taxon>Microbotryaceae</taxon>
        <taxon>Microbotryum</taxon>
    </lineage>
</organism>
<dbReference type="InterPro" id="IPR007860">
    <property type="entry name" value="DNA_mmatch_repair_MutS_con_dom"/>
</dbReference>
<evidence type="ECO:0000256" key="10">
    <source>
        <dbReference type="RuleBase" id="RU003756"/>
    </source>
</evidence>
<keyword evidence="6 10" id="KW-0238">DNA-binding</keyword>
<evidence type="ECO:0000256" key="7">
    <source>
        <dbReference type="ARBA" id="ARBA00023204"/>
    </source>
</evidence>
<dbReference type="FunFam" id="1.10.1420.10:FF:000017">
    <property type="entry name" value="DNA mismatch repair protein Msh2"/>
    <property type="match status" value="1"/>
</dbReference>
<dbReference type="Pfam" id="PF01624">
    <property type="entry name" value="MutS_I"/>
    <property type="match status" value="1"/>
</dbReference>
<proteinExistence type="inferred from homology"/>
<evidence type="ECO:0000256" key="9">
    <source>
        <dbReference type="ARBA" id="ARBA00064337"/>
    </source>
</evidence>
<dbReference type="InterPro" id="IPR007696">
    <property type="entry name" value="DNA_mismatch_repair_MutS_core"/>
</dbReference>
<dbReference type="FunFam" id="3.30.420.110:FF:000002">
    <property type="entry name" value="DNA mismatch repair protein"/>
    <property type="match status" value="1"/>
</dbReference>
<dbReference type="Gene3D" id="3.40.50.300">
    <property type="entry name" value="P-loop containing nucleotide triphosphate hydrolases"/>
    <property type="match status" value="1"/>
</dbReference>
<dbReference type="InterPro" id="IPR011184">
    <property type="entry name" value="DNA_mismatch_repair_Msh2"/>
</dbReference>
<dbReference type="FunFam" id="3.40.50.300:FF:005021">
    <property type="entry name" value="Predicted protein"/>
    <property type="match status" value="1"/>
</dbReference>
<dbReference type="FunFam" id="1.10.1420.10:FF:000015">
    <property type="entry name" value="DNA mismatch repair protein Msh2"/>
    <property type="match status" value="1"/>
</dbReference>
<dbReference type="InterPro" id="IPR032642">
    <property type="entry name" value="Msh2_ATP-bd"/>
</dbReference>
<dbReference type="Pfam" id="PF00488">
    <property type="entry name" value="MutS_V"/>
    <property type="match status" value="1"/>
</dbReference>
<protein>
    <submittedName>
        <fullName evidence="13">BZ3500_MvSof-1268-A1-R1_Chr4-2g07160 protein</fullName>
    </submittedName>
</protein>
<dbReference type="Gene3D" id="1.10.1420.10">
    <property type="match status" value="2"/>
</dbReference>
<comment type="function">
    <text evidence="10">Component of the post-replicative DNA mismatch repair system (MMR).</text>
</comment>
<dbReference type="GO" id="GO:0006312">
    <property type="term" value="P:mitotic recombination"/>
    <property type="evidence" value="ECO:0007669"/>
    <property type="project" value="TreeGrafter"/>
</dbReference>
<keyword evidence="8" id="KW-0539">Nucleus</keyword>
<evidence type="ECO:0000313" key="14">
    <source>
        <dbReference type="Proteomes" id="UP000249723"/>
    </source>
</evidence>
<dbReference type="InterPro" id="IPR045076">
    <property type="entry name" value="MutS"/>
</dbReference>
<reference evidence="14" key="1">
    <citation type="submission" date="2016-10" db="EMBL/GenBank/DDBJ databases">
        <authorList>
            <person name="Jeantristanb JTB J.-T."/>
            <person name="Ricardo R."/>
        </authorList>
    </citation>
    <scope>NUCLEOTIDE SEQUENCE [LARGE SCALE GENOMIC DNA]</scope>
</reference>
<dbReference type="InterPro" id="IPR027417">
    <property type="entry name" value="P-loop_NTPase"/>
</dbReference>